<name>A0A194UUS3_CYTMA</name>
<dbReference type="InterPro" id="IPR052184">
    <property type="entry name" value="SDR_enzymes"/>
</dbReference>
<dbReference type="InterPro" id="IPR002347">
    <property type="entry name" value="SDR_fam"/>
</dbReference>
<dbReference type="Proteomes" id="UP000078576">
    <property type="component" value="Unassembled WGS sequence"/>
</dbReference>
<dbReference type="InterPro" id="IPR036291">
    <property type="entry name" value="NAD(P)-bd_dom_sf"/>
</dbReference>
<protein>
    <submittedName>
        <fullName evidence="3">(+)-neomenthol dehydrogenase</fullName>
    </submittedName>
</protein>
<organism evidence="3 4">
    <name type="scientific">Cytospora mali</name>
    <name type="common">Apple Valsa canker fungus</name>
    <name type="synonym">Valsa mali</name>
    <dbReference type="NCBI Taxonomy" id="578113"/>
    <lineage>
        <taxon>Eukaryota</taxon>
        <taxon>Fungi</taxon>
        <taxon>Dikarya</taxon>
        <taxon>Ascomycota</taxon>
        <taxon>Pezizomycotina</taxon>
        <taxon>Sordariomycetes</taxon>
        <taxon>Sordariomycetidae</taxon>
        <taxon>Diaporthales</taxon>
        <taxon>Cytosporaceae</taxon>
        <taxon>Cytospora</taxon>
    </lineage>
</organism>
<keyword evidence="4" id="KW-1185">Reference proteome</keyword>
<dbReference type="GO" id="GO:0016616">
    <property type="term" value="F:oxidoreductase activity, acting on the CH-OH group of donors, NAD or NADP as acceptor"/>
    <property type="evidence" value="ECO:0007669"/>
    <property type="project" value="TreeGrafter"/>
</dbReference>
<dbReference type="Gene3D" id="3.40.50.720">
    <property type="entry name" value="NAD(P)-binding Rossmann-like Domain"/>
    <property type="match status" value="1"/>
</dbReference>
<feature type="compositionally biased region" description="Basic and acidic residues" evidence="2">
    <location>
        <begin position="226"/>
        <end position="235"/>
    </location>
</feature>
<evidence type="ECO:0000313" key="4">
    <source>
        <dbReference type="Proteomes" id="UP000078576"/>
    </source>
</evidence>
<dbReference type="STRING" id="694573.A0A194UUS3"/>
<evidence type="ECO:0000256" key="1">
    <source>
        <dbReference type="RuleBase" id="RU000363"/>
    </source>
</evidence>
<reference evidence="4" key="1">
    <citation type="submission" date="2014-12" db="EMBL/GenBank/DDBJ databases">
        <title>Genome Sequence of Valsa Canker Pathogens Uncovers a Specific Adaption of Colonization on Woody Bark.</title>
        <authorList>
            <person name="Yin Z."/>
            <person name="Liu H."/>
            <person name="Gao X."/>
            <person name="Li Z."/>
            <person name="Song N."/>
            <person name="Ke X."/>
            <person name="Dai Q."/>
            <person name="Wu Y."/>
            <person name="Sun Y."/>
            <person name="Xu J.-R."/>
            <person name="Kang Z.K."/>
            <person name="Wang L."/>
            <person name="Huang L."/>
        </authorList>
    </citation>
    <scope>NUCLEOTIDE SEQUENCE [LARGE SCALE GENOMIC DNA]</scope>
    <source>
        <strain evidence="4">SXYL134</strain>
    </source>
</reference>
<dbReference type="EMBL" id="KN714680">
    <property type="protein sequence ID" value="KUI55462.1"/>
    <property type="molecule type" value="Genomic_DNA"/>
</dbReference>
<dbReference type="SUPFAM" id="SSF51735">
    <property type="entry name" value="NAD(P)-binding Rossmann-fold domains"/>
    <property type="match status" value="1"/>
</dbReference>
<dbReference type="PANTHER" id="PTHR45458:SF1">
    <property type="entry name" value="SHORT CHAIN DEHYDROGENASE"/>
    <property type="match status" value="1"/>
</dbReference>
<evidence type="ECO:0000313" key="3">
    <source>
        <dbReference type="EMBL" id="KUI55462.1"/>
    </source>
</evidence>
<evidence type="ECO:0000256" key="2">
    <source>
        <dbReference type="SAM" id="MobiDB-lite"/>
    </source>
</evidence>
<dbReference type="PANTHER" id="PTHR45458">
    <property type="entry name" value="SHORT-CHAIN DEHYDROGENASE/REDUCTASE SDR"/>
    <property type="match status" value="1"/>
</dbReference>
<comment type="similarity">
    <text evidence="1">Belongs to the short-chain dehydrogenases/reductases (SDR) family.</text>
</comment>
<dbReference type="OrthoDB" id="1933717at2759"/>
<sequence>MNRTIILVTGGNGGIGFEVVAQLLKDATKHVLLGSRSAEKGEHAVKELQSRGLPGTVELLQLDVSREDSILAAAKKVEGDHGRVDAVVNNAGLGIPSGSLFEQLNTIFRTNATGPASLVDVFEPLLKKSTAATPRIVNVTSGAGSITIRLDATHPTHGQKVVPYRASKAALNMISACQAVEYGPLGWKVFCYNPGFTASNLSEENKVEKGAQPTSEGARPIVDMLNGKRDEDHGKFCGGGRGTIPW</sequence>
<proteinExistence type="inferred from homology"/>
<dbReference type="PRINTS" id="PR00080">
    <property type="entry name" value="SDRFAMILY"/>
</dbReference>
<dbReference type="AlphaFoldDB" id="A0A194UUS3"/>
<feature type="region of interest" description="Disordered" evidence="2">
    <location>
        <begin position="226"/>
        <end position="246"/>
    </location>
</feature>
<accession>A0A194UUS3</accession>
<dbReference type="PRINTS" id="PR00081">
    <property type="entry name" value="GDHRDH"/>
</dbReference>
<dbReference type="Pfam" id="PF00106">
    <property type="entry name" value="adh_short"/>
    <property type="match status" value="1"/>
</dbReference>
<gene>
    <name evidence="3" type="ORF">VP1G_02834</name>
</gene>
<feature type="compositionally biased region" description="Gly residues" evidence="2">
    <location>
        <begin position="236"/>
        <end position="246"/>
    </location>
</feature>